<evidence type="ECO:0000259" key="6">
    <source>
        <dbReference type="PROSITE" id="PS50850"/>
    </source>
</evidence>
<feature type="domain" description="Major facilitator superfamily (MFS) profile" evidence="6">
    <location>
        <begin position="18"/>
        <end position="479"/>
    </location>
</feature>
<evidence type="ECO:0000256" key="5">
    <source>
        <dbReference type="SAM" id="Phobius"/>
    </source>
</evidence>
<feature type="transmembrane region" description="Helical" evidence="5">
    <location>
        <begin position="218"/>
        <end position="238"/>
    </location>
</feature>
<dbReference type="Gene3D" id="1.20.1720.10">
    <property type="entry name" value="Multidrug resistance protein D"/>
    <property type="match status" value="1"/>
</dbReference>
<feature type="transmembrane region" description="Helical" evidence="5">
    <location>
        <begin position="142"/>
        <end position="165"/>
    </location>
</feature>
<protein>
    <submittedName>
        <fullName evidence="7">MFS transporter</fullName>
    </submittedName>
</protein>
<proteinExistence type="predicted"/>
<dbReference type="Gene3D" id="1.20.1250.20">
    <property type="entry name" value="MFS general substrate transporter like domains"/>
    <property type="match status" value="1"/>
</dbReference>
<feature type="transmembrane region" description="Helical" evidence="5">
    <location>
        <begin position="452"/>
        <end position="472"/>
    </location>
</feature>
<evidence type="ECO:0000256" key="1">
    <source>
        <dbReference type="ARBA" id="ARBA00004651"/>
    </source>
</evidence>
<dbReference type="CDD" id="cd17321">
    <property type="entry name" value="MFS_MMR_MDR_like"/>
    <property type="match status" value="1"/>
</dbReference>
<feature type="transmembrane region" description="Helical" evidence="5">
    <location>
        <begin position="54"/>
        <end position="72"/>
    </location>
</feature>
<evidence type="ECO:0000313" key="8">
    <source>
        <dbReference type="Proteomes" id="UP001214553"/>
    </source>
</evidence>
<keyword evidence="2 5" id="KW-0812">Transmembrane</keyword>
<dbReference type="Proteomes" id="UP001214553">
    <property type="component" value="Chromosome"/>
</dbReference>
<dbReference type="PROSITE" id="PS50850">
    <property type="entry name" value="MFS"/>
    <property type="match status" value="1"/>
</dbReference>
<dbReference type="EMBL" id="CP119108">
    <property type="protein sequence ID" value="WEG10102.1"/>
    <property type="molecule type" value="Genomic_DNA"/>
</dbReference>
<accession>A0ABY8C443</accession>
<keyword evidence="4 5" id="KW-0472">Membrane</keyword>
<dbReference type="Pfam" id="PF07690">
    <property type="entry name" value="MFS_1"/>
    <property type="match status" value="1"/>
</dbReference>
<name>A0ABY8C443_9MICO</name>
<dbReference type="InterPro" id="IPR036259">
    <property type="entry name" value="MFS_trans_sf"/>
</dbReference>
<evidence type="ECO:0000313" key="7">
    <source>
        <dbReference type="EMBL" id="WEG10102.1"/>
    </source>
</evidence>
<dbReference type="SUPFAM" id="SSF103473">
    <property type="entry name" value="MFS general substrate transporter"/>
    <property type="match status" value="1"/>
</dbReference>
<evidence type="ECO:0000256" key="2">
    <source>
        <dbReference type="ARBA" id="ARBA00022692"/>
    </source>
</evidence>
<feature type="transmembrane region" description="Helical" evidence="5">
    <location>
        <begin position="427"/>
        <end position="446"/>
    </location>
</feature>
<feature type="transmembrane region" description="Helical" evidence="5">
    <location>
        <begin position="244"/>
        <end position="263"/>
    </location>
</feature>
<dbReference type="PRINTS" id="PR01036">
    <property type="entry name" value="TCRTETB"/>
</dbReference>
<feature type="transmembrane region" description="Helical" evidence="5">
    <location>
        <begin position="319"/>
        <end position="339"/>
    </location>
</feature>
<comment type="subcellular location">
    <subcellularLocation>
        <location evidence="1">Cell membrane</location>
        <topology evidence="1">Multi-pass membrane protein</topology>
    </subcellularLocation>
</comment>
<evidence type="ECO:0000256" key="3">
    <source>
        <dbReference type="ARBA" id="ARBA00022989"/>
    </source>
</evidence>
<keyword evidence="8" id="KW-1185">Reference proteome</keyword>
<feature type="transmembrane region" description="Helical" evidence="5">
    <location>
        <begin position="177"/>
        <end position="197"/>
    </location>
</feature>
<feature type="transmembrane region" description="Helical" evidence="5">
    <location>
        <begin position="84"/>
        <end position="103"/>
    </location>
</feature>
<dbReference type="PANTHER" id="PTHR42718:SF39">
    <property type="entry name" value="ACTINORHODIN TRANSPORTER-RELATED"/>
    <property type="match status" value="1"/>
</dbReference>
<reference evidence="7 8" key="1">
    <citation type="submission" date="2023-03" db="EMBL/GenBank/DDBJ databases">
        <title>Genome sequence of Microbacterium sp. KACC 23027.</title>
        <authorList>
            <person name="Kim S."/>
            <person name="Heo J."/>
            <person name="Kwon S.-W."/>
        </authorList>
    </citation>
    <scope>NUCLEOTIDE SEQUENCE [LARGE SCALE GENOMIC DNA]</scope>
    <source>
        <strain evidence="7 8">KACC 23027</strain>
    </source>
</reference>
<dbReference type="RefSeq" id="WP_275279422.1">
    <property type="nucleotide sequence ID" value="NZ_CP119108.1"/>
</dbReference>
<dbReference type="InterPro" id="IPR020846">
    <property type="entry name" value="MFS_dom"/>
</dbReference>
<dbReference type="InterPro" id="IPR011701">
    <property type="entry name" value="MFS"/>
</dbReference>
<feature type="transmembrane region" description="Helical" evidence="5">
    <location>
        <begin position="18"/>
        <end position="42"/>
    </location>
</feature>
<evidence type="ECO:0000256" key="4">
    <source>
        <dbReference type="ARBA" id="ARBA00023136"/>
    </source>
</evidence>
<sequence length="484" mass="51534">MTEARDEQYIPDPRRWQVLAVLVVVLFMSLMSVSSINVALPTIQQSLHATQSELQWVLSGYALTFGIGLVAAGRAGDIYGRGPLFIAGTAIFTACSIWAGLATDPLHLNIARAVMGIGSGLISPQAVGMIQQYFRGAERGRAFGIFGSVVGVSVSIGPLLGGLLIQAGGGDAGWRLIFFVNVPIGILAIIAAFIWIPKPLLNRNREKAQGELEPARDLDPIGSALLGLAVLAVMFPFLETGATPLVWMALPLGVVLLLVWIWWENRYKDGGRAPMVDLHIFRVTSFANGTLLVSLYFLGVTSVWVIVTLYMQEGLGHSALEAGFVSLPSSVLSAFAALWAGRSVARLGRKVVIGGLFSAVLGLVLSVLVVWLHAQDLVSEWWLLLSLSFIGIAQGAVISPNQALTLAEVPLQYAGSSGGIMQTGQRVGTSMGIAIITAVVYAVLAVTTWAGAFIVGFLVIVVVVLLSLGVAFRDLRQRHGNAWL</sequence>
<dbReference type="PANTHER" id="PTHR42718">
    <property type="entry name" value="MAJOR FACILITATOR SUPERFAMILY MULTIDRUG TRANSPORTER MFSC"/>
    <property type="match status" value="1"/>
</dbReference>
<feature type="transmembrane region" description="Helical" evidence="5">
    <location>
        <begin position="283"/>
        <end position="307"/>
    </location>
</feature>
<feature type="transmembrane region" description="Helical" evidence="5">
    <location>
        <begin position="351"/>
        <end position="374"/>
    </location>
</feature>
<organism evidence="7 8">
    <name type="scientific">Microbacterium horticulturae</name>
    <dbReference type="NCBI Taxonomy" id="3028316"/>
    <lineage>
        <taxon>Bacteria</taxon>
        <taxon>Bacillati</taxon>
        <taxon>Actinomycetota</taxon>
        <taxon>Actinomycetes</taxon>
        <taxon>Micrococcales</taxon>
        <taxon>Microbacteriaceae</taxon>
        <taxon>Microbacterium</taxon>
    </lineage>
</organism>
<feature type="transmembrane region" description="Helical" evidence="5">
    <location>
        <begin position="380"/>
        <end position="398"/>
    </location>
</feature>
<gene>
    <name evidence="7" type="ORF">PU630_05995</name>
</gene>
<keyword evidence="3 5" id="KW-1133">Transmembrane helix</keyword>
<feature type="transmembrane region" description="Helical" evidence="5">
    <location>
        <begin position="109"/>
        <end position="130"/>
    </location>
</feature>